<dbReference type="GO" id="GO:0032259">
    <property type="term" value="P:methylation"/>
    <property type="evidence" value="ECO:0007669"/>
    <property type="project" value="UniProtKB-KW"/>
</dbReference>
<dbReference type="InterPro" id="IPR008576">
    <property type="entry name" value="MeTrfase_NTM1"/>
</dbReference>
<evidence type="ECO:0000256" key="10">
    <source>
        <dbReference type="ARBA" id="ARBA00048167"/>
    </source>
</evidence>
<dbReference type="PANTHER" id="PTHR12753:SF0">
    <property type="entry name" value="ALPHA N-TERMINAL PROTEIN METHYLTRANSFERASE 1"/>
    <property type="match status" value="1"/>
</dbReference>
<evidence type="ECO:0000256" key="5">
    <source>
        <dbReference type="ARBA" id="ARBA00039112"/>
    </source>
</evidence>
<evidence type="ECO:0000313" key="13">
    <source>
        <dbReference type="EMBL" id="KAF7119385.1"/>
    </source>
</evidence>
<feature type="binding site" evidence="12">
    <location>
        <position position="165"/>
    </location>
    <ligand>
        <name>S-adenosyl-L-methionine</name>
        <dbReference type="ChEBI" id="CHEBI:59789"/>
    </ligand>
</feature>
<protein>
    <recommendedName>
        <fullName evidence="6">Alpha N-terminal protein methyltransferase 1</fullName>
        <ecNumber evidence="5">2.1.1.244</ecNumber>
    </recommendedName>
    <alternativeName>
        <fullName evidence="7">X-Pro-Lys N-terminal protein methyltransferase 1</fullName>
    </alternativeName>
</protein>
<dbReference type="EC" id="2.1.1.244" evidence="5"/>
<feature type="binding site" evidence="12">
    <location>
        <begin position="149"/>
        <end position="150"/>
    </location>
    <ligand>
        <name>S-adenosyl-L-methionine</name>
        <dbReference type="ChEBI" id="CHEBI:59789"/>
    </ligand>
</feature>
<accession>A0A834FXP7</accession>
<name>A0A834FXP7_RHOSS</name>
<evidence type="ECO:0000256" key="8">
    <source>
        <dbReference type="ARBA" id="ARBA00047306"/>
    </source>
</evidence>
<feature type="binding site" evidence="12">
    <location>
        <position position="93"/>
    </location>
    <ligand>
        <name>S-adenosyl-L-methionine</name>
        <dbReference type="ChEBI" id="CHEBI:59789"/>
    </ligand>
</feature>
<proteinExistence type="inferred from homology"/>
<evidence type="ECO:0000256" key="6">
    <source>
        <dbReference type="ARBA" id="ARBA00039449"/>
    </source>
</evidence>
<dbReference type="AlphaFoldDB" id="A0A834FXP7"/>
<evidence type="ECO:0000313" key="14">
    <source>
        <dbReference type="Proteomes" id="UP000626092"/>
    </source>
</evidence>
<dbReference type="GO" id="GO:0071885">
    <property type="term" value="F:N-terminal protein N-methyltransferase activity"/>
    <property type="evidence" value="ECO:0007669"/>
    <property type="project" value="UniProtKB-EC"/>
</dbReference>
<evidence type="ECO:0000256" key="12">
    <source>
        <dbReference type="PIRSR" id="PIRSR016958-1"/>
    </source>
</evidence>
<evidence type="ECO:0000256" key="1">
    <source>
        <dbReference type="ARBA" id="ARBA00009059"/>
    </source>
</evidence>
<keyword evidence="2" id="KW-0489">Methyltransferase</keyword>
<comment type="catalytic activity">
    <reaction evidence="9">
        <text>N-terminal L-prolyl-L-prolyl-L-lysyl-[protein] + 2 S-adenosyl-L-methionine = N-terminal N,N-dimethyl-L-prolyl-L-prolyl-L-lysyl-[protein] + 2 S-adenosyl-L-homocysteine + 2 H(+)</text>
        <dbReference type="Rhea" id="RHEA:54736"/>
        <dbReference type="Rhea" id="RHEA-COMP:13787"/>
        <dbReference type="Rhea" id="RHEA-COMP:13974"/>
        <dbReference type="ChEBI" id="CHEBI:15378"/>
        <dbReference type="ChEBI" id="CHEBI:57856"/>
        <dbReference type="ChEBI" id="CHEBI:59789"/>
        <dbReference type="ChEBI" id="CHEBI:138059"/>
        <dbReference type="ChEBI" id="CHEBI:138318"/>
        <dbReference type="EC" id="2.1.1.244"/>
    </reaction>
</comment>
<dbReference type="FunFam" id="3.40.50.150:FF:000025">
    <property type="entry name" value="N-terminal Xaa-Pro-Lys N-methyltransferase 1"/>
    <property type="match status" value="1"/>
</dbReference>
<keyword evidence="3" id="KW-0808">Transferase</keyword>
<dbReference type="PANTHER" id="PTHR12753">
    <property type="entry name" value="AD-003 - RELATED"/>
    <property type="match status" value="1"/>
</dbReference>
<evidence type="ECO:0000256" key="2">
    <source>
        <dbReference type="ARBA" id="ARBA00022603"/>
    </source>
</evidence>
<dbReference type="Pfam" id="PF05891">
    <property type="entry name" value="Methyltransf_PK"/>
    <property type="match status" value="1"/>
</dbReference>
<dbReference type="SUPFAM" id="SSF53335">
    <property type="entry name" value="S-adenosyl-L-methionine-dependent methyltransferases"/>
    <property type="match status" value="1"/>
</dbReference>
<comment type="caution">
    <text evidence="13">The sequence shown here is derived from an EMBL/GenBank/DDBJ whole genome shotgun (WGS) entry which is preliminary data.</text>
</comment>
<comment type="similarity">
    <text evidence="1">Belongs to the methyltransferase superfamily. NTM1 family.</text>
</comment>
<comment type="function">
    <text evidence="11">Alpha-N-methyltransferase that methylates the N-terminus of target proteins containing the N-terminal motif [Ala/Pro/Ser]-Pro-Lys when the initiator Met is cleaved. Specifically catalyzes mono-, di- or tri-methylation of exposed alpha-amino group of Ala or Ser residue in the [Ala/Ser]-Pro-Lys motif and mono- or di-methylation of Pro in the Pro-Pro-Lys motif.</text>
</comment>
<keyword evidence="14" id="KW-1185">Reference proteome</keyword>
<dbReference type="Gene3D" id="3.40.50.150">
    <property type="entry name" value="Vaccinia Virus protein VP39"/>
    <property type="match status" value="1"/>
</dbReference>
<dbReference type="Proteomes" id="UP000626092">
    <property type="component" value="Unassembled WGS sequence"/>
</dbReference>
<evidence type="ECO:0000256" key="11">
    <source>
        <dbReference type="ARBA" id="ARBA00060050"/>
    </source>
</evidence>
<dbReference type="GO" id="GO:0005737">
    <property type="term" value="C:cytoplasm"/>
    <property type="evidence" value="ECO:0007669"/>
    <property type="project" value="TreeGrafter"/>
</dbReference>
<evidence type="ECO:0000256" key="9">
    <source>
        <dbReference type="ARBA" id="ARBA00047885"/>
    </source>
</evidence>
<evidence type="ECO:0000256" key="3">
    <source>
        <dbReference type="ARBA" id="ARBA00022679"/>
    </source>
</evidence>
<dbReference type="InterPro" id="IPR029063">
    <property type="entry name" value="SAM-dependent_MTases_sf"/>
</dbReference>
<dbReference type="OrthoDB" id="1298661at2759"/>
<dbReference type="CDD" id="cd02440">
    <property type="entry name" value="AdoMet_MTases"/>
    <property type="match status" value="1"/>
</dbReference>
<organism evidence="13 14">
    <name type="scientific">Rhododendron simsii</name>
    <name type="common">Sims's rhododendron</name>
    <dbReference type="NCBI Taxonomy" id="118357"/>
    <lineage>
        <taxon>Eukaryota</taxon>
        <taxon>Viridiplantae</taxon>
        <taxon>Streptophyta</taxon>
        <taxon>Embryophyta</taxon>
        <taxon>Tracheophyta</taxon>
        <taxon>Spermatophyta</taxon>
        <taxon>Magnoliopsida</taxon>
        <taxon>eudicotyledons</taxon>
        <taxon>Gunneridae</taxon>
        <taxon>Pentapetalae</taxon>
        <taxon>asterids</taxon>
        <taxon>Ericales</taxon>
        <taxon>Ericaceae</taxon>
        <taxon>Ericoideae</taxon>
        <taxon>Rhodoreae</taxon>
        <taxon>Rhododendron</taxon>
    </lineage>
</organism>
<dbReference type="PIRSF" id="PIRSF016958">
    <property type="entry name" value="DUF858_MeTrfase_lik"/>
    <property type="match status" value="1"/>
</dbReference>
<reference evidence="13" key="1">
    <citation type="submission" date="2019-11" db="EMBL/GenBank/DDBJ databases">
        <authorList>
            <person name="Liu Y."/>
            <person name="Hou J."/>
            <person name="Li T.-Q."/>
            <person name="Guan C.-H."/>
            <person name="Wu X."/>
            <person name="Wu H.-Z."/>
            <person name="Ling F."/>
            <person name="Zhang R."/>
            <person name="Shi X.-G."/>
            <person name="Ren J.-P."/>
            <person name="Chen E.-F."/>
            <person name="Sun J.-M."/>
        </authorList>
    </citation>
    <scope>NUCLEOTIDE SEQUENCE</scope>
    <source>
        <strain evidence="13">Adult_tree_wgs_1</strain>
        <tissue evidence="13">Leaves</tissue>
    </source>
</reference>
<evidence type="ECO:0000256" key="4">
    <source>
        <dbReference type="ARBA" id="ARBA00022691"/>
    </source>
</evidence>
<dbReference type="EMBL" id="WJXA01000013">
    <property type="protein sequence ID" value="KAF7119385.1"/>
    <property type="molecule type" value="Genomic_DNA"/>
</dbReference>
<feature type="binding site" evidence="12">
    <location>
        <position position="98"/>
    </location>
    <ligand>
        <name>S-adenosyl-L-methionine</name>
        <dbReference type="ChEBI" id="CHEBI:59789"/>
    </ligand>
</feature>
<comment type="catalytic activity">
    <reaction evidence="8">
        <text>N-terminal L-seryl-L-prolyl-L-lysyl-[protein] + 3 S-adenosyl-L-methionine = N-terminal N,N,N-trimethyl-L-seryl-L-prolyl-L-lysyl-[protein] + 3 S-adenosyl-L-homocysteine + 3 H(+)</text>
        <dbReference type="Rhea" id="RHEA:54724"/>
        <dbReference type="Rhea" id="RHEA-COMP:13789"/>
        <dbReference type="Rhea" id="RHEA-COMP:13973"/>
        <dbReference type="ChEBI" id="CHEBI:15378"/>
        <dbReference type="ChEBI" id="CHEBI:57856"/>
        <dbReference type="ChEBI" id="CHEBI:59789"/>
        <dbReference type="ChEBI" id="CHEBI:138061"/>
        <dbReference type="ChEBI" id="CHEBI:138317"/>
        <dbReference type="EC" id="2.1.1.244"/>
    </reaction>
</comment>
<keyword evidence="4 12" id="KW-0949">S-adenosyl-L-methionine</keyword>
<comment type="catalytic activity">
    <reaction evidence="10">
        <text>N-terminal L-alanyl-L-prolyl-L-lysyl-[protein] + 3 S-adenosyl-L-methionine = N-terminal N,N,N-trimethyl-L-alanyl-L-prolyl-L-lysyl-[protein] + 3 S-adenosyl-L-homocysteine + 3 H(+)</text>
        <dbReference type="Rhea" id="RHEA:54712"/>
        <dbReference type="Rhea" id="RHEA-COMP:13785"/>
        <dbReference type="Rhea" id="RHEA-COMP:13971"/>
        <dbReference type="ChEBI" id="CHEBI:15378"/>
        <dbReference type="ChEBI" id="CHEBI:57856"/>
        <dbReference type="ChEBI" id="CHEBI:59789"/>
        <dbReference type="ChEBI" id="CHEBI:138057"/>
        <dbReference type="ChEBI" id="CHEBI:138315"/>
        <dbReference type="EC" id="2.1.1.244"/>
    </reaction>
</comment>
<evidence type="ECO:0000256" key="7">
    <source>
        <dbReference type="ARBA" id="ARBA00043129"/>
    </source>
</evidence>
<sequence>MEAGGLDSDGRQFNNAEEMWREEVGDHPKKTEWYHKGVGYWEGVDASVDGVLGGYGHVNEPDIKSSEAFLNTLLDDRFPSGEGNWHLVALDCGVGIGRVTKNLLIRYFNEVDLLEPVSHFLEAARENLSPDNLIVLDSHKASNFYCVPLQEFTPDAGRYDVIWVQWCIGHLTDDDFVSFFKRAKDGLKPGGLFVLKENIARTGFVLDKEDRSITRSDLYFKELFDCCRLHIYKSKDQKGFPEELFQVKIYALTPDLAKRVNRTRPKAQTNRPGIIR</sequence>
<gene>
    <name evidence="13" type="ORF">RHSIM_Rhsim13G0125000</name>
</gene>